<feature type="compositionally biased region" description="Basic and acidic residues" evidence="1">
    <location>
        <begin position="31"/>
        <end position="41"/>
    </location>
</feature>
<keyword evidence="3" id="KW-1185">Reference proteome</keyword>
<dbReference type="OrthoDB" id="115435at2759"/>
<sequence>MEQHSRAASWSRPCGILKSSTVSVLQRIRKRTDSGREHEPHYYGSPGSIYKHSGTPFQFLRILQLKDAEILKYSSIHVEISA</sequence>
<dbReference type="Proteomes" id="UP000055024">
    <property type="component" value="Unassembled WGS sequence"/>
</dbReference>
<name>A0A0V1HQ15_9BILA</name>
<evidence type="ECO:0000313" key="2">
    <source>
        <dbReference type="EMBL" id="KRZ12210.1"/>
    </source>
</evidence>
<dbReference type="EMBL" id="JYDP01000042">
    <property type="protein sequence ID" value="KRZ12210.1"/>
    <property type="molecule type" value="Genomic_DNA"/>
</dbReference>
<accession>A0A0V1HQ15</accession>
<protein>
    <submittedName>
        <fullName evidence="2">Uncharacterized protein</fullName>
    </submittedName>
</protein>
<reference evidence="2 3" key="1">
    <citation type="submission" date="2015-01" db="EMBL/GenBank/DDBJ databases">
        <title>Evolution of Trichinella species and genotypes.</title>
        <authorList>
            <person name="Korhonen P.K."/>
            <person name="Edoardo P."/>
            <person name="Giuseppe L.R."/>
            <person name="Gasser R.B."/>
        </authorList>
    </citation>
    <scope>NUCLEOTIDE SEQUENCE [LARGE SCALE GENOMIC DNA]</scope>
    <source>
        <strain evidence="2">ISS1029</strain>
    </source>
</reference>
<organism evidence="2 3">
    <name type="scientific">Trichinella zimbabwensis</name>
    <dbReference type="NCBI Taxonomy" id="268475"/>
    <lineage>
        <taxon>Eukaryota</taxon>
        <taxon>Metazoa</taxon>
        <taxon>Ecdysozoa</taxon>
        <taxon>Nematoda</taxon>
        <taxon>Enoplea</taxon>
        <taxon>Dorylaimia</taxon>
        <taxon>Trichinellida</taxon>
        <taxon>Trichinellidae</taxon>
        <taxon>Trichinella</taxon>
    </lineage>
</organism>
<gene>
    <name evidence="2" type="ORF">T11_12260</name>
</gene>
<feature type="region of interest" description="Disordered" evidence="1">
    <location>
        <begin position="28"/>
        <end position="47"/>
    </location>
</feature>
<dbReference type="AlphaFoldDB" id="A0A0V1HQ15"/>
<evidence type="ECO:0000256" key="1">
    <source>
        <dbReference type="SAM" id="MobiDB-lite"/>
    </source>
</evidence>
<evidence type="ECO:0000313" key="3">
    <source>
        <dbReference type="Proteomes" id="UP000055024"/>
    </source>
</evidence>
<proteinExistence type="predicted"/>
<comment type="caution">
    <text evidence="2">The sequence shown here is derived from an EMBL/GenBank/DDBJ whole genome shotgun (WGS) entry which is preliminary data.</text>
</comment>